<dbReference type="AlphaFoldDB" id="A0A1M6K7B1"/>
<dbReference type="Pfam" id="PF01228">
    <property type="entry name" value="Gly_radical"/>
    <property type="match status" value="1"/>
</dbReference>
<dbReference type="GO" id="GO:0016835">
    <property type="term" value="F:carbon-oxygen lyase activity"/>
    <property type="evidence" value="ECO:0007669"/>
    <property type="project" value="InterPro"/>
</dbReference>
<dbReference type="Proteomes" id="UP000184465">
    <property type="component" value="Unassembled WGS sequence"/>
</dbReference>
<dbReference type="STRING" id="1121301.SAMN02745912_00300"/>
<dbReference type="CDD" id="cd01677">
    <property type="entry name" value="PFL2_DhaB_BssA"/>
    <property type="match status" value="1"/>
</dbReference>
<dbReference type="SUPFAM" id="SSF51998">
    <property type="entry name" value="PFL-like glycyl radical enzymes"/>
    <property type="match status" value="1"/>
</dbReference>
<sequence length="790" mass="89938">MKRGMNERVQKLRQQSLTTKPRISMERAVLVTQAYKKYAGKVSIPVLRALTFKYLCENKTICINDGELIVGERGPAPQATPTYPELCCHTLEDLKIMDEREKISFKVDEESEKIQEKVIIPYWKGKSIRDLIFDQMTQEWKDCYEAGIFTEFMEQRAPGHTVEDGKIYKKGFLDFKKEIEKEIEKLDFINDPEAYDKQEQLKAMAISCDAIIRFAERHAEKAEEMAKNETNPVRKKELEEIAKVCRYVPAHAPRNFREALQMYWFVHLSVITELNTWDSFCPGKLDQHLYPFYKKGLEDGTLTRDKAKELLECFWVKFNNQPAPPKVGITLEESGTYTDFCNINIGGIKPDGSDGVNDVSYLLLEIIEDMRILQPSTNVQISRKNPDEFIIKAAEVIREGMGFPSVFNTDAVVEELLRQGKSLEDARCGGTSGCVEVGCFGKEAYILTGYFNLVKVLEITLHNGIDPRTGKKIGIETGDPTKFNSLDELLGAFKKQLHHFIEIKVRGNNVIERIYAKYMPATFMSIIIDDCIKKAKDYNAGGARYNSRYIQAVGIGSITDCLSAIQYHVFDKKNLSFEKLMEILNANFEGYEKERLLLLNKTPKYGNDDDYADNIMIKVFNIAHDEINDRSTVNGGKYRIEMLPTTCHVYFGAVCGATPDGRKAGVPLSEGISPVQGADKNGPTAVIKSASKMDHLKTGGTLLNQKFTPKILEGREGLEKMKDLIRAYFKLDGHHIQFNVVNADTLRDAQKNPEKYNNLIVRVAGYSDYFNNLNKNLQDEIIERTEHQRF</sequence>
<evidence type="ECO:0000313" key="7">
    <source>
        <dbReference type="Proteomes" id="UP000184465"/>
    </source>
</evidence>
<protein>
    <submittedName>
        <fullName evidence="6">Formate C-acetyltransferase</fullName>
    </submittedName>
</protein>
<dbReference type="GO" id="GO:0016740">
    <property type="term" value="F:transferase activity"/>
    <property type="evidence" value="ECO:0007669"/>
    <property type="project" value="UniProtKB-KW"/>
</dbReference>
<evidence type="ECO:0000259" key="4">
    <source>
        <dbReference type="PROSITE" id="PS51149"/>
    </source>
</evidence>
<dbReference type="Gene3D" id="3.20.70.20">
    <property type="match status" value="1"/>
</dbReference>
<dbReference type="InterPro" id="IPR001150">
    <property type="entry name" value="Gly_radical"/>
</dbReference>
<dbReference type="InterPro" id="IPR004184">
    <property type="entry name" value="PFL_dom"/>
</dbReference>
<dbReference type="NCBIfam" id="NF043068">
    <property type="entry name" value="glycl_HYPD"/>
    <property type="match status" value="1"/>
</dbReference>
<dbReference type="RefSeq" id="WP_330390364.1">
    <property type="nucleotide sequence ID" value="NZ_FRAG01000002.1"/>
</dbReference>
<dbReference type="InterPro" id="IPR050012">
    <property type="entry name" value="Glycl_HYPD"/>
</dbReference>
<dbReference type="Pfam" id="PF02901">
    <property type="entry name" value="PFL-like"/>
    <property type="match status" value="1"/>
</dbReference>
<dbReference type="GO" id="GO:0005829">
    <property type="term" value="C:cytosol"/>
    <property type="evidence" value="ECO:0007669"/>
    <property type="project" value="TreeGrafter"/>
</dbReference>
<keyword evidence="2" id="KW-0456">Lyase</keyword>
<evidence type="ECO:0000313" key="6">
    <source>
        <dbReference type="EMBL" id="SHJ54859.1"/>
    </source>
</evidence>
<evidence type="ECO:0000256" key="2">
    <source>
        <dbReference type="ARBA" id="ARBA00023239"/>
    </source>
</evidence>
<accession>A0A1M6K7B1</accession>
<gene>
    <name evidence="6" type="ORF">SAMN02745912_00300</name>
</gene>
<dbReference type="PROSITE" id="PS51149">
    <property type="entry name" value="GLY_RADICAL_2"/>
    <property type="match status" value="1"/>
</dbReference>
<organism evidence="6 7">
    <name type="scientific">Paramaledivibacter caminithermalis (strain DSM 15212 / CIP 107654 / DViRD3)</name>
    <name type="common">Clostridium caminithermale</name>
    <dbReference type="NCBI Taxonomy" id="1121301"/>
    <lineage>
        <taxon>Bacteria</taxon>
        <taxon>Bacillati</taxon>
        <taxon>Bacillota</taxon>
        <taxon>Clostridia</taxon>
        <taxon>Peptostreptococcales</taxon>
        <taxon>Caminicellaceae</taxon>
        <taxon>Paramaledivibacter</taxon>
    </lineage>
</organism>
<dbReference type="PANTHER" id="PTHR43641:SF2">
    <property type="entry name" value="DEHYDRATASE YBIW-RELATED"/>
    <property type="match status" value="1"/>
</dbReference>
<name>A0A1M6K7B1_PARC5</name>
<evidence type="ECO:0000256" key="1">
    <source>
        <dbReference type="ARBA" id="ARBA00022818"/>
    </source>
</evidence>
<dbReference type="FunFam" id="3.20.70.20:FF:000008">
    <property type="entry name" value="Hypothetical formate acetyltransferase 3"/>
    <property type="match status" value="1"/>
</dbReference>
<dbReference type="PANTHER" id="PTHR43641">
    <property type="entry name" value="FORMATE ACETYLTRANSFERASE 3-RELATED"/>
    <property type="match status" value="1"/>
</dbReference>
<dbReference type="PROSITE" id="PS51554">
    <property type="entry name" value="PFL"/>
    <property type="match status" value="1"/>
</dbReference>
<reference evidence="6 7" key="1">
    <citation type="submission" date="2016-11" db="EMBL/GenBank/DDBJ databases">
        <authorList>
            <person name="Jaros S."/>
            <person name="Januszkiewicz K."/>
            <person name="Wedrychowicz H."/>
        </authorList>
    </citation>
    <scope>NUCLEOTIDE SEQUENCE [LARGE SCALE GENOMIC DNA]</scope>
    <source>
        <strain evidence="6 7">DSM 15212</strain>
    </source>
</reference>
<dbReference type="NCBIfam" id="TIGR01774">
    <property type="entry name" value="PFL2-3"/>
    <property type="match status" value="1"/>
</dbReference>
<dbReference type="InterPro" id="IPR010098">
    <property type="entry name" value="PFL2/GDeHydtase_fam"/>
</dbReference>
<keyword evidence="7" id="KW-1185">Reference proteome</keyword>
<keyword evidence="1 3" id="KW-0556">Organic radical</keyword>
<feature type="domain" description="PFL" evidence="5">
    <location>
        <begin position="7"/>
        <end position="663"/>
    </location>
</feature>
<keyword evidence="6" id="KW-0808">Transferase</keyword>
<feature type="modified residue" description="Glycine radical" evidence="3">
    <location>
        <position position="765"/>
    </location>
</feature>
<evidence type="ECO:0000259" key="5">
    <source>
        <dbReference type="PROSITE" id="PS51554"/>
    </source>
</evidence>
<evidence type="ECO:0000256" key="3">
    <source>
        <dbReference type="PROSITE-ProRule" id="PRU00493"/>
    </source>
</evidence>
<feature type="domain" description="Glycine radical" evidence="4">
    <location>
        <begin position="670"/>
        <end position="790"/>
    </location>
</feature>
<dbReference type="InterPro" id="IPR051215">
    <property type="entry name" value="GRE"/>
</dbReference>
<proteinExistence type="predicted"/>
<dbReference type="EMBL" id="FRAG01000002">
    <property type="protein sequence ID" value="SHJ54859.1"/>
    <property type="molecule type" value="Genomic_DNA"/>
</dbReference>